<accession>A0A291QY45</accession>
<organism evidence="1 2">
    <name type="scientific">Chitinophaga caeni</name>
    <dbReference type="NCBI Taxonomy" id="2029983"/>
    <lineage>
        <taxon>Bacteria</taxon>
        <taxon>Pseudomonadati</taxon>
        <taxon>Bacteroidota</taxon>
        <taxon>Chitinophagia</taxon>
        <taxon>Chitinophagales</taxon>
        <taxon>Chitinophagaceae</taxon>
        <taxon>Chitinophaga</taxon>
    </lineage>
</organism>
<dbReference type="Proteomes" id="UP000220133">
    <property type="component" value="Chromosome"/>
</dbReference>
<keyword evidence="2" id="KW-1185">Reference proteome</keyword>
<dbReference type="EMBL" id="CP023777">
    <property type="protein sequence ID" value="ATL48896.1"/>
    <property type="molecule type" value="Genomic_DNA"/>
</dbReference>
<gene>
    <name evidence="1" type="ORF">COR50_17940</name>
</gene>
<evidence type="ECO:0000313" key="1">
    <source>
        <dbReference type="EMBL" id="ATL48896.1"/>
    </source>
</evidence>
<proteinExistence type="predicted"/>
<reference evidence="1 2" key="1">
    <citation type="submission" date="2017-10" db="EMBL/GenBank/DDBJ databases">
        <title>Paenichitinophaga pekingensis gen. nov., sp. nov., isolated from activated sludge.</title>
        <authorList>
            <person name="Jin D."/>
            <person name="Kong X."/>
            <person name="Deng Y."/>
            <person name="Bai Z."/>
        </authorList>
    </citation>
    <scope>NUCLEOTIDE SEQUENCE [LARGE SCALE GENOMIC DNA]</scope>
    <source>
        <strain evidence="1 2">13</strain>
    </source>
</reference>
<dbReference type="KEGG" id="cbae:COR50_17940"/>
<dbReference type="RefSeq" id="WP_098195267.1">
    <property type="nucleotide sequence ID" value="NZ_CP023777.1"/>
</dbReference>
<protein>
    <submittedName>
        <fullName evidence="1">Uncharacterized protein</fullName>
    </submittedName>
</protein>
<evidence type="ECO:0000313" key="2">
    <source>
        <dbReference type="Proteomes" id="UP000220133"/>
    </source>
</evidence>
<name>A0A291QY45_9BACT</name>
<sequence length="137" mass="15990">MKKLLVTIFLSVGIILLGGDSQLYAHISWEHTCYSILHKMDAPIRDLIRHDAENLQSNTTNRRFWDRLDISDNEDDEYKQYINRKTATNHHNLNALFDAMFEKGNPAFIKDPLSFFGEHPGSNSCQYLYIVIQVFRI</sequence>
<dbReference type="AlphaFoldDB" id="A0A291QY45"/>